<keyword evidence="2" id="KW-0812">Transmembrane</keyword>
<dbReference type="AlphaFoldDB" id="A0A931FP15"/>
<feature type="coiled-coil region" evidence="1">
    <location>
        <begin position="1"/>
        <end position="28"/>
    </location>
</feature>
<proteinExistence type="predicted"/>
<sequence>MSELHQQIADLEAEIETLSDTAEGVRKTILVAKVAMGGGALSVLTFMIGPFHVEPLVLVAGIAAVFGGIALYGSNRSTLDDIRASIRSHEARRAAMIDELELPAIKA</sequence>
<evidence type="ECO:0000313" key="3">
    <source>
        <dbReference type="EMBL" id="MBF9234260.1"/>
    </source>
</evidence>
<organism evidence="3 4">
    <name type="scientific">Microvirga alba</name>
    <dbReference type="NCBI Taxonomy" id="2791025"/>
    <lineage>
        <taxon>Bacteria</taxon>
        <taxon>Pseudomonadati</taxon>
        <taxon>Pseudomonadota</taxon>
        <taxon>Alphaproteobacteria</taxon>
        <taxon>Hyphomicrobiales</taxon>
        <taxon>Methylobacteriaceae</taxon>
        <taxon>Microvirga</taxon>
    </lineage>
</organism>
<dbReference type="Proteomes" id="UP000599312">
    <property type="component" value="Unassembled WGS sequence"/>
</dbReference>
<keyword evidence="2" id="KW-1133">Transmembrane helix</keyword>
<feature type="transmembrane region" description="Helical" evidence="2">
    <location>
        <begin position="30"/>
        <end position="49"/>
    </location>
</feature>
<keyword evidence="4" id="KW-1185">Reference proteome</keyword>
<protein>
    <submittedName>
        <fullName evidence="3">Uncharacterized protein</fullName>
    </submittedName>
</protein>
<feature type="transmembrane region" description="Helical" evidence="2">
    <location>
        <begin position="55"/>
        <end position="73"/>
    </location>
</feature>
<keyword evidence="2" id="KW-0472">Membrane</keyword>
<name>A0A931FP15_9HYPH</name>
<reference evidence="3" key="1">
    <citation type="submission" date="2020-11" db="EMBL/GenBank/DDBJ databases">
        <authorList>
            <person name="Kim M.K."/>
        </authorList>
    </citation>
    <scope>NUCLEOTIDE SEQUENCE</scope>
    <source>
        <strain evidence="3">BT350</strain>
    </source>
</reference>
<dbReference type="RefSeq" id="WP_196272261.1">
    <property type="nucleotide sequence ID" value="NZ_JADQDO010000006.1"/>
</dbReference>
<evidence type="ECO:0000313" key="4">
    <source>
        <dbReference type="Proteomes" id="UP000599312"/>
    </source>
</evidence>
<gene>
    <name evidence="3" type="ORF">I2H38_12845</name>
</gene>
<evidence type="ECO:0000256" key="1">
    <source>
        <dbReference type="SAM" id="Coils"/>
    </source>
</evidence>
<evidence type="ECO:0000256" key="2">
    <source>
        <dbReference type="SAM" id="Phobius"/>
    </source>
</evidence>
<comment type="caution">
    <text evidence="3">The sequence shown here is derived from an EMBL/GenBank/DDBJ whole genome shotgun (WGS) entry which is preliminary data.</text>
</comment>
<keyword evidence="1" id="KW-0175">Coiled coil</keyword>
<dbReference type="EMBL" id="JADQDO010000006">
    <property type="protein sequence ID" value="MBF9234260.1"/>
    <property type="molecule type" value="Genomic_DNA"/>
</dbReference>
<accession>A0A931FP15</accession>